<sequence length="582" mass="59842">PSSASSTNDGDVHIGTSATLNMEANALSVGGDFDNDGTFSASGSQTTTFTATASGHTIDPNGSSFRNVTFAGGVSGVWSFTTTTTIDLDLTMTLGTLNSSNGTAPITVNGGDATGAGIISLTNSNFTLNATGSFGSTVVWTFSNLTFGAATPGTTSGTGTGSITVNSVLTISSSHVLNASAAGVAKIWNLTATGTPFVNSGTFTAVLSTFDYEGAGSTTITAATYNNLRSQPTSGSPTHYLGSAAGQTFAINSDLTIGDGTNAVTLDANTRDPILDIASDFVLSSNGTFLASNSGVFTIAEDFTDNGTFTHNSGNVTFDGSATSTFSGSGTPVTTFSSFTSATDNKVLEFATGTTWQINATFTIDGSSGNEIKIQSNSSGTQWFINHQGTENITYASVLDGGCASTSTNITVQSSINRGNNDFCWLFPSLAFSLDSVSKSLNLTSANTFTATATSILTVTSTSEFGYDVTAYQTDNLRHTAYSTIIIANWPGTNAAPTVWTDTCQGNSDCGWGYNTNDTDLGQFVATEYAAFVTSTPGDVVARSTIAISGDVTTITYRSSVSATQTAGQYQTTIIYIVTPEF</sequence>
<feature type="non-terminal residue" evidence="1">
    <location>
        <position position="1"/>
    </location>
</feature>
<accession>A0A0G0P3Q8</accession>
<dbReference type="EMBL" id="LBVL01000026">
    <property type="protein sequence ID" value="KKQ83931.1"/>
    <property type="molecule type" value="Genomic_DNA"/>
</dbReference>
<gene>
    <name evidence="1" type="ORF">UT08_C0026G0001</name>
</gene>
<reference evidence="1 2" key="1">
    <citation type="journal article" date="2015" name="Nature">
        <title>rRNA introns, odd ribosomes, and small enigmatic genomes across a large radiation of phyla.</title>
        <authorList>
            <person name="Brown C.T."/>
            <person name="Hug L.A."/>
            <person name="Thomas B.C."/>
            <person name="Sharon I."/>
            <person name="Castelle C.J."/>
            <person name="Singh A."/>
            <person name="Wilkins M.J."/>
            <person name="Williams K.H."/>
            <person name="Banfield J.F."/>
        </authorList>
    </citation>
    <scope>NUCLEOTIDE SEQUENCE [LARGE SCALE GENOMIC DNA]</scope>
</reference>
<evidence type="ECO:0000313" key="1">
    <source>
        <dbReference type="EMBL" id="KKQ83931.1"/>
    </source>
</evidence>
<name>A0A0G0P3Q8_9BACT</name>
<dbReference type="PATRIC" id="fig|1618570.3.peg.1393"/>
<organism evidence="1 2">
    <name type="scientific">Candidatus Woesebacteria bacterium GW2011_GWB1_38_8</name>
    <dbReference type="NCBI Taxonomy" id="1618570"/>
    <lineage>
        <taxon>Bacteria</taxon>
        <taxon>Candidatus Woeseibacteriota</taxon>
    </lineage>
</organism>
<proteinExistence type="predicted"/>
<dbReference type="AlphaFoldDB" id="A0A0G0P3Q8"/>
<dbReference type="STRING" id="1618570.UT08_C0026G0001"/>
<evidence type="ECO:0000313" key="2">
    <source>
        <dbReference type="Proteomes" id="UP000034081"/>
    </source>
</evidence>
<protein>
    <submittedName>
        <fullName evidence="1">Hemagluttinin repeat-containing protein</fullName>
    </submittedName>
</protein>
<dbReference type="Proteomes" id="UP000034081">
    <property type="component" value="Unassembled WGS sequence"/>
</dbReference>
<comment type="caution">
    <text evidence="1">The sequence shown here is derived from an EMBL/GenBank/DDBJ whole genome shotgun (WGS) entry which is preliminary data.</text>
</comment>